<feature type="compositionally biased region" description="Low complexity" evidence="1">
    <location>
        <begin position="526"/>
        <end position="547"/>
    </location>
</feature>
<feature type="region of interest" description="Disordered" evidence="1">
    <location>
        <begin position="174"/>
        <end position="194"/>
    </location>
</feature>
<dbReference type="EMBL" id="FR845719">
    <property type="protein sequence ID" value="CCA58224.1"/>
    <property type="molecule type" value="Genomic_DNA"/>
</dbReference>
<accession>F2R2U9</accession>
<dbReference type="GeneID" id="51865499"/>
<evidence type="ECO:0000259" key="2">
    <source>
        <dbReference type="Pfam" id="PF03432"/>
    </source>
</evidence>
<feature type="domain" description="MobA/VirD2-like nuclease" evidence="2">
    <location>
        <begin position="67"/>
        <end position="168"/>
    </location>
</feature>
<keyword evidence="4" id="KW-1185">Reference proteome</keyword>
<evidence type="ECO:0000256" key="1">
    <source>
        <dbReference type="SAM" id="MobiDB-lite"/>
    </source>
</evidence>
<dbReference type="STRING" id="953739.SVEN_4938"/>
<dbReference type="OrthoDB" id="4382201at2"/>
<evidence type="ECO:0000313" key="3">
    <source>
        <dbReference type="EMBL" id="CCA58224.1"/>
    </source>
</evidence>
<feature type="region of interest" description="Disordered" evidence="1">
    <location>
        <begin position="504"/>
        <end position="566"/>
    </location>
</feature>
<dbReference type="Pfam" id="PF03432">
    <property type="entry name" value="Relaxase"/>
    <property type="match status" value="1"/>
</dbReference>
<gene>
    <name evidence="3" type="ordered locus">SVEN_4938</name>
</gene>
<dbReference type="AlphaFoldDB" id="F2R2U9"/>
<name>F2R2U9_STRVP</name>
<feature type="compositionally biased region" description="Pro residues" evidence="1">
    <location>
        <begin position="548"/>
        <end position="557"/>
    </location>
</feature>
<dbReference type="PATRIC" id="fig|953739.5.peg.72"/>
<dbReference type="HOGENOM" id="CLU_029419_1_0_11"/>
<dbReference type="RefSeq" id="WP_015036123.1">
    <property type="nucleotide sequence ID" value="NC_018750.1"/>
</dbReference>
<protein>
    <recommendedName>
        <fullName evidence="2">MobA/VirD2-like nuclease domain-containing protein</fullName>
    </recommendedName>
</protein>
<proteinExistence type="predicted"/>
<dbReference type="eggNOG" id="COG0323">
    <property type="taxonomic scope" value="Bacteria"/>
</dbReference>
<organism evidence="3 4">
    <name type="scientific">Streptomyces venezuelae (strain ATCC 10712 / CBS 650.69 / DSM 40230 / JCM 4526 / NBRC 13096 / PD 04745)</name>
    <dbReference type="NCBI Taxonomy" id="953739"/>
    <lineage>
        <taxon>Bacteria</taxon>
        <taxon>Bacillati</taxon>
        <taxon>Actinomycetota</taxon>
        <taxon>Actinomycetes</taxon>
        <taxon>Kitasatosporales</taxon>
        <taxon>Streptomycetaceae</taxon>
        <taxon>Streptomyces</taxon>
    </lineage>
</organism>
<evidence type="ECO:0000313" key="4">
    <source>
        <dbReference type="Proteomes" id="UP000006854"/>
    </source>
</evidence>
<dbReference type="KEGG" id="sve:SVEN_4938"/>
<reference evidence="3 4" key="1">
    <citation type="journal article" date="2011" name="BMC Genomics">
        <title>Genome-wide analysis of the role of GlnR in Streptomyces venezuelae provides new insights into global nitrogen regulation in actinomycetes.</title>
        <authorList>
            <person name="Pullan S.T."/>
            <person name="Bibb M.J."/>
            <person name="Merrick M."/>
        </authorList>
    </citation>
    <scope>NUCLEOTIDE SEQUENCE [LARGE SCALE GENOMIC DNA]</scope>
    <source>
        <strain evidence="3">ATCC 10712</strain>
    </source>
</reference>
<feature type="compositionally biased region" description="Basic and acidic residues" evidence="1">
    <location>
        <begin position="504"/>
        <end position="513"/>
    </location>
</feature>
<dbReference type="Proteomes" id="UP000006854">
    <property type="component" value="Chromosome"/>
</dbReference>
<dbReference type="InterPro" id="IPR005094">
    <property type="entry name" value="Endonuclease_MobA/VirD2"/>
</dbReference>
<sequence>MVPDVSTGSDSRGLIVYLFGPGRRDEHTDPHIVAAWDMAGAPDPGRDPTATYSQLAKRLDTHVDLRTRELGGKKPPQHVWHCPVRTAPGDRYLTDAEWAEVARRIVHATGIAPDGDEKACRWIAVRHADDHIHLMATTVRADGRRPRTHRDGQRAQAECRKIEAEFGLRRLKSGDLTAPRTPTSAERTKAERQGQTVTARHWLRDQAYAVAAAVHNEADYFTVLQSLGIKVKTRLGPETGDVIGYSLAAPGDTNAAGEPVWYGGSKLAPDLSINRLRERLPGQEMADRPRHVADPAAPWRHTTTAIHAARAVLDSDDDAAAQGHLAAFGDALYNIASATTGPHQAELQAAAMAFNRARRSATRADHQAATALRKAAKELAYASNQPGGLAIALLFATVHLARAAAKWHEQRGHEQQAAAAQEALRHLQAGYQQAAAPVLADLALRAPRAAIASRYEQDVRAALPDHADRILADPTWTALTTTPAHAETAGHNPRRLLTEMGTQRELDSAEHPAEVLNWRITTQPNRRTQAARSRSTATSGTSSMSGTPHPPATPVPTRPEERSRHR</sequence>